<name>A0ABW9T288_9BACL</name>
<dbReference type="InterPro" id="IPR018060">
    <property type="entry name" value="HTH_AraC"/>
</dbReference>
<keyword evidence="4" id="KW-0479">Metal-binding</keyword>
<dbReference type="Pfam" id="PF02805">
    <property type="entry name" value="Ada_Zn_binding"/>
    <property type="match status" value="1"/>
</dbReference>
<keyword evidence="9" id="KW-0010">Activator</keyword>
<evidence type="ECO:0000256" key="3">
    <source>
        <dbReference type="ARBA" id="ARBA00022679"/>
    </source>
</evidence>
<evidence type="ECO:0000256" key="4">
    <source>
        <dbReference type="ARBA" id="ARBA00022723"/>
    </source>
</evidence>
<evidence type="ECO:0000313" key="14">
    <source>
        <dbReference type="Proteomes" id="UP000435177"/>
    </source>
</evidence>
<evidence type="ECO:0000259" key="12">
    <source>
        <dbReference type="PROSITE" id="PS01124"/>
    </source>
</evidence>
<evidence type="ECO:0000256" key="10">
    <source>
        <dbReference type="ARBA" id="ARBA00023163"/>
    </source>
</evidence>
<dbReference type="PROSITE" id="PS00041">
    <property type="entry name" value="HTH_ARAC_FAMILY_1"/>
    <property type="match status" value="1"/>
</dbReference>
<dbReference type="PANTHER" id="PTHR43280">
    <property type="entry name" value="ARAC-FAMILY TRANSCRIPTIONAL REGULATOR"/>
    <property type="match status" value="1"/>
</dbReference>
<keyword evidence="8" id="KW-0238">DNA-binding</keyword>
<keyword evidence="14" id="KW-1185">Reference proteome</keyword>
<keyword evidence="11" id="KW-0234">DNA repair</keyword>
<keyword evidence="3" id="KW-0808">Transferase</keyword>
<proteinExistence type="predicted"/>
<comment type="cofactor">
    <cofactor evidence="1">
        <name>Zn(2+)</name>
        <dbReference type="ChEBI" id="CHEBI:29105"/>
    </cofactor>
</comment>
<evidence type="ECO:0000256" key="5">
    <source>
        <dbReference type="ARBA" id="ARBA00022763"/>
    </source>
</evidence>
<reference evidence="13 14" key="1">
    <citation type="submission" date="2019-11" db="EMBL/GenBank/DDBJ databases">
        <title>Draft genome sequences of five Paenibacillus species of dairy origin.</title>
        <authorList>
            <person name="Olajide A.M."/>
            <person name="Chen S."/>
            <person name="Lapointe G."/>
        </authorList>
    </citation>
    <scope>NUCLEOTIDE SEQUENCE [LARGE SCALE GENOMIC DNA]</scope>
    <source>
        <strain evidence="13 14">3CS1</strain>
    </source>
</reference>
<dbReference type="PIRSF" id="PIRSF000408">
    <property type="entry name" value="Alkyltransferas_AdaA"/>
    <property type="match status" value="1"/>
</dbReference>
<keyword evidence="5" id="KW-0227">DNA damage</keyword>
<keyword evidence="6" id="KW-0862">Zinc</keyword>
<evidence type="ECO:0000256" key="9">
    <source>
        <dbReference type="ARBA" id="ARBA00023159"/>
    </source>
</evidence>
<keyword evidence="7" id="KW-0805">Transcription regulation</keyword>
<dbReference type="RefSeq" id="WP_155618435.1">
    <property type="nucleotide sequence ID" value="NZ_WOAA01000014.1"/>
</dbReference>
<dbReference type="Pfam" id="PF12833">
    <property type="entry name" value="HTH_18"/>
    <property type="match status" value="1"/>
</dbReference>
<keyword evidence="2" id="KW-0489">Methyltransferase</keyword>
<dbReference type="Proteomes" id="UP000435177">
    <property type="component" value="Unassembled WGS sequence"/>
</dbReference>
<dbReference type="EMBL" id="WOAA01000014">
    <property type="protein sequence ID" value="MUG67418.1"/>
    <property type="molecule type" value="Genomic_DNA"/>
</dbReference>
<evidence type="ECO:0000256" key="6">
    <source>
        <dbReference type="ARBA" id="ARBA00022833"/>
    </source>
</evidence>
<dbReference type="SUPFAM" id="SSF46689">
    <property type="entry name" value="Homeodomain-like"/>
    <property type="match status" value="2"/>
</dbReference>
<feature type="domain" description="HTH araC/xylS-type" evidence="12">
    <location>
        <begin position="85"/>
        <end position="183"/>
    </location>
</feature>
<evidence type="ECO:0000256" key="7">
    <source>
        <dbReference type="ARBA" id="ARBA00023015"/>
    </source>
</evidence>
<dbReference type="SUPFAM" id="SSF57884">
    <property type="entry name" value="Ada DNA repair protein, N-terminal domain (N-Ada 10)"/>
    <property type="match status" value="1"/>
</dbReference>
<keyword evidence="10" id="KW-0804">Transcription</keyword>
<protein>
    <submittedName>
        <fullName evidence="13">Helix-turn-helix domain-containing protein</fullName>
    </submittedName>
</protein>
<dbReference type="PRINTS" id="PR00032">
    <property type="entry name" value="HTHARAC"/>
</dbReference>
<dbReference type="Gene3D" id="3.40.10.10">
    <property type="entry name" value="DNA Methylphosphotriester Repair Domain"/>
    <property type="match status" value="1"/>
</dbReference>
<evidence type="ECO:0000256" key="1">
    <source>
        <dbReference type="ARBA" id="ARBA00001947"/>
    </source>
</evidence>
<comment type="caution">
    <text evidence="13">The sequence shown here is derived from an EMBL/GenBank/DDBJ whole genome shotgun (WGS) entry which is preliminary data.</text>
</comment>
<gene>
    <name evidence="13" type="ORF">GNP94_15635</name>
</gene>
<dbReference type="InterPro" id="IPR020449">
    <property type="entry name" value="Tscrpt_reg_AraC-type_HTH"/>
</dbReference>
<evidence type="ECO:0000256" key="2">
    <source>
        <dbReference type="ARBA" id="ARBA00022603"/>
    </source>
</evidence>
<dbReference type="PROSITE" id="PS01124">
    <property type="entry name" value="HTH_ARAC_FAMILY_2"/>
    <property type="match status" value="1"/>
</dbReference>
<evidence type="ECO:0000256" key="11">
    <source>
        <dbReference type="ARBA" id="ARBA00023204"/>
    </source>
</evidence>
<dbReference type="InterPro" id="IPR009057">
    <property type="entry name" value="Homeodomain-like_sf"/>
</dbReference>
<accession>A0ABW9T288</accession>
<organism evidence="13 14">
    <name type="scientific">Paenibacillus campinasensis</name>
    <dbReference type="NCBI Taxonomy" id="66347"/>
    <lineage>
        <taxon>Bacteria</taxon>
        <taxon>Bacillati</taxon>
        <taxon>Bacillota</taxon>
        <taxon>Bacilli</taxon>
        <taxon>Bacillales</taxon>
        <taxon>Paenibacillaceae</taxon>
        <taxon>Paenibacillus</taxon>
    </lineage>
</organism>
<dbReference type="InterPro" id="IPR016220">
    <property type="entry name" value="Me-P-triester_DNA_alkyl-Trfase"/>
</dbReference>
<evidence type="ECO:0000256" key="8">
    <source>
        <dbReference type="ARBA" id="ARBA00023125"/>
    </source>
</evidence>
<sequence length="189" mass="21627">MATGSRPAEEQWNAIIRCDSDYDGQFFYAVQSTGIFCRPSCKSRPPKREHVRIFATCTEAIDGNFRPCKRCKPADVHSPDQEWIQRITDYIHRHCHEALTLDVLATVSHGSPYHLHRTFKRIQGRTPLEYIQDVRMDRARQLLADSGKTVADIGREVGLENSAYFITLFKKKTGLTPSSYRKLHDNSGT</sequence>
<dbReference type="InterPro" id="IPR035451">
    <property type="entry name" value="Ada-like_dom_sf"/>
</dbReference>
<dbReference type="InterPro" id="IPR018062">
    <property type="entry name" value="HTH_AraC-typ_CS"/>
</dbReference>
<dbReference type="Gene3D" id="1.10.10.60">
    <property type="entry name" value="Homeodomain-like"/>
    <property type="match status" value="2"/>
</dbReference>
<evidence type="ECO:0000313" key="13">
    <source>
        <dbReference type="EMBL" id="MUG67418.1"/>
    </source>
</evidence>
<dbReference type="SMART" id="SM00342">
    <property type="entry name" value="HTH_ARAC"/>
    <property type="match status" value="1"/>
</dbReference>
<dbReference type="InterPro" id="IPR004026">
    <property type="entry name" value="Ada_DNA_repair_Zn-bd"/>
</dbReference>
<dbReference type="PANTHER" id="PTHR43280:SF28">
    <property type="entry name" value="HTH-TYPE TRANSCRIPTIONAL ACTIVATOR RHAS"/>
    <property type="match status" value="1"/>
</dbReference>